<dbReference type="PANTHER" id="PTHR30157">
    <property type="entry name" value="FERRIC REDUCTASE, NADPH-DEPENDENT"/>
    <property type="match status" value="1"/>
</dbReference>
<reference evidence="3" key="1">
    <citation type="submission" date="2016-10" db="EMBL/GenBank/DDBJ databases">
        <authorList>
            <person name="Varghese N."/>
            <person name="Submissions S."/>
        </authorList>
    </citation>
    <scope>NUCLEOTIDE SEQUENCE [LARGE SCALE GENOMIC DNA]</scope>
    <source>
        <strain evidence="3">IMMIB L-1606</strain>
    </source>
</reference>
<dbReference type="GO" id="GO:0016491">
    <property type="term" value="F:oxidoreductase activity"/>
    <property type="evidence" value="ECO:0007669"/>
    <property type="project" value="InterPro"/>
</dbReference>
<dbReference type="EMBL" id="LT629779">
    <property type="protein sequence ID" value="SDS91455.1"/>
    <property type="molecule type" value="Genomic_DNA"/>
</dbReference>
<dbReference type="PROSITE" id="PS51384">
    <property type="entry name" value="FAD_FR"/>
    <property type="match status" value="1"/>
</dbReference>
<dbReference type="AlphaFoldDB" id="A0A1H1W323"/>
<dbReference type="InterPro" id="IPR039261">
    <property type="entry name" value="FNR_nucleotide-bd"/>
</dbReference>
<keyword evidence="3" id="KW-1185">Reference proteome</keyword>
<evidence type="ECO:0000259" key="1">
    <source>
        <dbReference type="PROSITE" id="PS51384"/>
    </source>
</evidence>
<dbReference type="Gene3D" id="3.40.50.80">
    <property type="entry name" value="Nucleotide-binding domain of ferredoxin-NADP reductase (FNR) module"/>
    <property type="match status" value="1"/>
</dbReference>
<dbReference type="Pfam" id="PF04954">
    <property type="entry name" value="SIP"/>
    <property type="match status" value="1"/>
</dbReference>
<feature type="domain" description="FAD-binding FR-type" evidence="1">
    <location>
        <begin position="15"/>
        <end position="140"/>
    </location>
</feature>
<dbReference type="InterPro" id="IPR039374">
    <property type="entry name" value="SIP_fam"/>
</dbReference>
<gene>
    <name evidence="2" type="ORF">SAMN04489743_1196</name>
</gene>
<name>A0A1H1W323_9MICC</name>
<dbReference type="Pfam" id="PF08021">
    <property type="entry name" value="FAD_binding_9"/>
    <property type="match status" value="1"/>
</dbReference>
<dbReference type="InterPro" id="IPR007037">
    <property type="entry name" value="SIP_rossman_dom"/>
</dbReference>
<sequence>MSTVPAAAGTPKKSRPQVTLTVLRRESLSPHMVRIVAGGDGFADFVNNSFADRYIKIIFPQPGVEYPASFDLATIRETMPREQWPTTRTYTIRRVDPGARELSIDFVVHGDEGLAGPWAAAAEPGDTLTFTGPGGAYNPNPDADWYLFAGDEAALPAIAASLEALPADATGLAFLEVDTEADIQPVSAPAGVRVQWLARNGEPAGASRLLVDAVAGAEWPSGTVDVFAHGERGYMKALRDVFFAQRGLERSQVSLSGYWAQGRVEDVFQAEKKLPVGKI</sequence>
<dbReference type="PANTHER" id="PTHR30157:SF0">
    <property type="entry name" value="NADPH-DEPENDENT FERRIC-CHELATE REDUCTASE"/>
    <property type="match status" value="1"/>
</dbReference>
<accession>A0A1H1W323</accession>
<dbReference type="Gene3D" id="2.40.30.10">
    <property type="entry name" value="Translation factors"/>
    <property type="match status" value="1"/>
</dbReference>
<evidence type="ECO:0000313" key="2">
    <source>
        <dbReference type="EMBL" id="SDS91455.1"/>
    </source>
</evidence>
<proteinExistence type="predicted"/>
<dbReference type="InterPro" id="IPR017927">
    <property type="entry name" value="FAD-bd_FR_type"/>
</dbReference>
<protein>
    <submittedName>
        <fullName evidence="2">NADPH-dependent ferric siderophore reductase, contains FAD-binding and SIP domains</fullName>
    </submittedName>
</protein>
<dbReference type="Proteomes" id="UP000198751">
    <property type="component" value="Chromosome I"/>
</dbReference>
<dbReference type="RefSeq" id="WP_091718406.1">
    <property type="nucleotide sequence ID" value="NZ_LT629779.1"/>
</dbReference>
<dbReference type="InterPro" id="IPR017938">
    <property type="entry name" value="Riboflavin_synthase-like_b-brl"/>
</dbReference>
<dbReference type="CDD" id="cd06193">
    <property type="entry name" value="siderophore_interacting"/>
    <property type="match status" value="1"/>
</dbReference>
<organism evidence="2 3">
    <name type="scientific">Pseudarthrobacter equi</name>
    <dbReference type="NCBI Taxonomy" id="728066"/>
    <lineage>
        <taxon>Bacteria</taxon>
        <taxon>Bacillati</taxon>
        <taxon>Actinomycetota</taxon>
        <taxon>Actinomycetes</taxon>
        <taxon>Micrococcales</taxon>
        <taxon>Micrococcaceae</taxon>
        <taxon>Pseudarthrobacter</taxon>
    </lineage>
</organism>
<dbReference type="OrthoDB" id="9814826at2"/>
<dbReference type="InterPro" id="IPR013113">
    <property type="entry name" value="SIP_FAD-bd"/>
</dbReference>
<dbReference type="SUPFAM" id="SSF63380">
    <property type="entry name" value="Riboflavin synthase domain-like"/>
    <property type="match status" value="1"/>
</dbReference>
<evidence type="ECO:0000313" key="3">
    <source>
        <dbReference type="Proteomes" id="UP000198751"/>
    </source>
</evidence>
<dbReference type="FunFam" id="2.40.30.10:FF:000131">
    <property type="entry name" value="NADPH-dependent ferric siderophore reductase"/>
    <property type="match status" value="1"/>
</dbReference>